<dbReference type="EMBL" id="LMWL01000108">
    <property type="protein sequence ID" value="KUM86683.1"/>
    <property type="molecule type" value="Genomic_DNA"/>
</dbReference>
<feature type="transmembrane region" description="Helical" evidence="1">
    <location>
        <begin position="95"/>
        <end position="114"/>
    </location>
</feature>
<dbReference type="STRING" id="67285.AQI88_41115"/>
<feature type="transmembrane region" description="Helical" evidence="1">
    <location>
        <begin position="196"/>
        <end position="216"/>
    </location>
</feature>
<feature type="transmembrane region" description="Helical" evidence="1">
    <location>
        <begin position="242"/>
        <end position="262"/>
    </location>
</feature>
<dbReference type="RefSeq" id="WP_067010793.1">
    <property type="nucleotide sequence ID" value="NZ_BNDU01000006.1"/>
</dbReference>
<gene>
    <name evidence="2" type="ORF">AQI88_41115</name>
</gene>
<proteinExistence type="predicted"/>
<comment type="caution">
    <text evidence="2">The sequence shown here is derived from an EMBL/GenBank/DDBJ whole genome shotgun (WGS) entry which is preliminary data.</text>
</comment>
<accession>A0A101N532</accession>
<evidence type="ECO:0000256" key="1">
    <source>
        <dbReference type="SAM" id="Phobius"/>
    </source>
</evidence>
<protein>
    <submittedName>
        <fullName evidence="2">Uncharacterized protein</fullName>
    </submittedName>
</protein>
<evidence type="ECO:0000313" key="3">
    <source>
        <dbReference type="Proteomes" id="UP000054241"/>
    </source>
</evidence>
<keyword evidence="1" id="KW-1133">Transmembrane helix</keyword>
<feature type="transmembrane region" description="Helical" evidence="1">
    <location>
        <begin position="165"/>
        <end position="184"/>
    </location>
</feature>
<dbReference type="OrthoDB" id="9769532at2"/>
<reference evidence="2 3" key="1">
    <citation type="submission" date="2015-10" db="EMBL/GenBank/DDBJ databases">
        <title>Draft genome sequence of Streptomyces cellostaticus DSM 40189, type strain for the species Streptomyces cellostaticus.</title>
        <authorList>
            <person name="Ruckert C."/>
            <person name="Winkler A."/>
            <person name="Kalinowski J."/>
            <person name="Kampfer P."/>
            <person name="Glaeser S."/>
        </authorList>
    </citation>
    <scope>NUCLEOTIDE SEQUENCE [LARGE SCALE GENOMIC DNA]</scope>
    <source>
        <strain evidence="2 3">DSM 40189</strain>
    </source>
</reference>
<keyword evidence="1" id="KW-0472">Membrane</keyword>
<dbReference type="AlphaFoldDB" id="A0A101N532"/>
<keyword evidence="1" id="KW-0812">Transmembrane</keyword>
<evidence type="ECO:0000313" key="2">
    <source>
        <dbReference type="EMBL" id="KUM86683.1"/>
    </source>
</evidence>
<feature type="transmembrane region" description="Helical" evidence="1">
    <location>
        <begin position="135"/>
        <end position="159"/>
    </location>
</feature>
<organism evidence="2 3">
    <name type="scientific">Streptomyces cellostaticus</name>
    <dbReference type="NCBI Taxonomy" id="67285"/>
    <lineage>
        <taxon>Bacteria</taxon>
        <taxon>Bacillati</taxon>
        <taxon>Actinomycetota</taxon>
        <taxon>Actinomycetes</taxon>
        <taxon>Kitasatosporales</taxon>
        <taxon>Streptomycetaceae</taxon>
        <taxon>Streptomyces</taxon>
    </lineage>
</organism>
<name>A0A101N532_9ACTN</name>
<sequence length="277" mass="30941">MKQLTAGAGLLAVAWPVYWLWTGPGLSVAFFLVWLGYILAVDGIVLRRTGTSPLHRGLPSFLRLFAFSVPFWWLYEGLNKFTENWEYVVPHRPGPLGWALLFSLCFSTVLPALFETSELLASFAFFRTPWQGGRVFLSLGLLRATPVVGVLCLVAVAAWPRMTYPLIWVVLFLLLDPWNTLAGRPSLLSQLGRGRWEVLVTLSVAGLICGVFWEMWNAGSAIQWLYDVPGFNTSVHLFEMPLAGYLGYIPFIWSAYAAYHAVHGVLRLPPLPLGEPA</sequence>
<feature type="transmembrane region" description="Helical" evidence="1">
    <location>
        <begin position="58"/>
        <end position="75"/>
    </location>
</feature>
<keyword evidence="3" id="KW-1185">Reference proteome</keyword>
<dbReference type="Proteomes" id="UP000054241">
    <property type="component" value="Unassembled WGS sequence"/>
</dbReference>
<feature type="transmembrane region" description="Helical" evidence="1">
    <location>
        <begin position="26"/>
        <end position="46"/>
    </location>
</feature>